<feature type="region of interest" description="Disordered" evidence="1">
    <location>
        <begin position="205"/>
        <end position="251"/>
    </location>
</feature>
<feature type="compositionally biased region" description="Pro residues" evidence="1">
    <location>
        <begin position="238"/>
        <end position="251"/>
    </location>
</feature>
<keyword evidence="2" id="KW-0472">Membrane</keyword>
<gene>
    <name evidence="3" type="ORF">SEMRO_1475_G275770.1</name>
</gene>
<evidence type="ECO:0000313" key="4">
    <source>
        <dbReference type="Proteomes" id="UP001153069"/>
    </source>
</evidence>
<reference evidence="3" key="1">
    <citation type="submission" date="2020-06" db="EMBL/GenBank/DDBJ databases">
        <authorList>
            <consortium name="Plant Systems Biology data submission"/>
        </authorList>
    </citation>
    <scope>NUCLEOTIDE SEQUENCE</scope>
    <source>
        <strain evidence="3">D6</strain>
    </source>
</reference>
<evidence type="ECO:0000256" key="2">
    <source>
        <dbReference type="SAM" id="Phobius"/>
    </source>
</evidence>
<proteinExistence type="predicted"/>
<name>A0A9N8HQR6_9STRA</name>
<dbReference type="AlphaFoldDB" id="A0A9N8HQR6"/>
<keyword evidence="2" id="KW-1133">Transmembrane helix</keyword>
<feature type="region of interest" description="Disordered" evidence="1">
    <location>
        <begin position="1"/>
        <end position="26"/>
    </location>
</feature>
<protein>
    <submittedName>
        <fullName evidence="3">Uncharacterized protein</fullName>
    </submittedName>
</protein>
<evidence type="ECO:0000313" key="3">
    <source>
        <dbReference type="EMBL" id="CAB9523943.1"/>
    </source>
</evidence>
<keyword evidence="2" id="KW-0812">Transmembrane</keyword>
<accession>A0A9N8HQR6</accession>
<dbReference type="Proteomes" id="UP001153069">
    <property type="component" value="Unassembled WGS sequence"/>
</dbReference>
<comment type="caution">
    <text evidence="3">The sequence shown here is derived from an EMBL/GenBank/DDBJ whole genome shotgun (WGS) entry which is preliminary data.</text>
</comment>
<evidence type="ECO:0000256" key="1">
    <source>
        <dbReference type="SAM" id="MobiDB-lite"/>
    </source>
</evidence>
<feature type="compositionally biased region" description="Low complexity" evidence="1">
    <location>
        <begin position="1"/>
        <end position="25"/>
    </location>
</feature>
<dbReference type="EMBL" id="CAICTM010001473">
    <property type="protein sequence ID" value="CAB9523943.1"/>
    <property type="molecule type" value="Genomic_DNA"/>
</dbReference>
<feature type="transmembrane region" description="Helical" evidence="2">
    <location>
        <begin position="180"/>
        <end position="200"/>
    </location>
</feature>
<organism evidence="3 4">
    <name type="scientific">Seminavis robusta</name>
    <dbReference type="NCBI Taxonomy" id="568900"/>
    <lineage>
        <taxon>Eukaryota</taxon>
        <taxon>Sar</taxon>
        <taxon>Stramenopiles</taxon>
        <taxon>Ochrophyta</taxon>
        <taxon>Bacillariophyta</taxon>
        <taxon>Bacillariophyceae</taxon>
        <taxon>Bacillariophycidae</taxon>
        <taxon>Naviculales</taxon>
        <taxon>Naviculaceae</taxon>
        <taxon>Seminavis</taxon>
    </lineage>
</organism>
<sequence length="294" mass="31165">MNSTNSTAPTIAPTTATPTVSPTNPGGRIDDLRWACGRSVPDNPTGVPLCLRLNEGANVFLNPPERSLCLEPGSSNTWCYNRVKGDSDICSYYLRNTTTTGNIWESFWEVSVSGYPLAQVSLDPSHVEPCAPSECMVEFFDLTGSSLPGIVPFSYACIPDLYPTSAPGGTSSTQEGVGPLMFLLIIPFVVAVAVMSTFCCKKRPPPAPGHNPEHLPPGHANQHHRPPARAHNIMTNHPHPPPPRPSAPPPVALAIPVATVGTSVAEATPITLSTRHHHASIPVAQVTPLDDGTA</sequence>
<keyword evidence="4" id="KW-1185">Reference proteome</keyword>